<evidence type="ECO:0000256" key="1">
    <source>
        <dbReference type="SAM" id="MobiDB-lite"/>
    </source>
</evidence>
<dbReference type="InterPro" id="IPR038883">
    <property type="entry name" value="AN11006-like"/>
</dbReference>
<evidence type="ECO:0000313" key="2">
    <source>
        <dbReference type="EMBL" id="KAF3202801.1"/>
    </source>
</evidence>
<accession>A0A7C8Q8X8</accession>
<feature type="region of interest" description="Disordered" evidence="1">
    <location>
        <begin position="18"/>
        <end position="38"/>
    </location>
</feature>
<dbReference type="Proteomes" id="UP000472727">
    <property type="component" value="Unassembled WGS sequence"/>
</dbReference>
<proteinExistence type="predicted"/>
<dbReference type="PANTHER" id="PTHR42085">
    <property type="entry name" value="F-BOX DOMAIN-CONTAINING PROTEIN"/>
    <property type="match status" value="1"/>
</dbReference>
<protein>
    <submittedName>
        <fullName evidence="2">Uncharacterized protein</fullName>
    </submittedName>
</protein>
<evidence type="ECO:0000313" key="3">
    <source>
        <dbReference type="Proteomes" id="UP000472727"/>
    </source>
</evidence>
<sequence>MVSSSSILGFVRRNIKSRSNSLSSSPQQKKQGSNSNTGFPFLSLPRRIRDEIYKYIVLFHHQQFRPNLTYNPSPRFEVPTFKGVAFIPASQGGGLAILQVNKQIHSEATQCFYNYNAFPVQIVIDGGVYNGGDDCALLMTCTTPWEDLTYEFTESKDPDQEPSRAYQPSTYYNKNPLDSEHIHAASKPILPLPCYRSLIRRFNIEIIDTGRFDLANGQSPMTPEKLRQVLTPFTARIRDLLADCGDRVHMEIDLISPLFSIHESEWETRFHLDEEYRWHYRQLIEIAWPLTNGCWSYTLKTPQICENPFVQRIKEETLELCDETPDSQRDEAEMSFLGLPDLSSNRVFAMNKGRLVVTRQGLKGSGRQMCVYPTGEYHIPGQPRQSLEGDIRNETSNGTSAKQKIRRLSNDCDVRHAPAPTACVGSGGSLVPSETPDYSNRAGRLTTFIHQQPVAGAEAGALRGLEGLKTSGSLATNFRSEGCSALTGYSSLAQLYFCQQPKDHHRYSDRSITQQFIGSRKLGEG</sequence>
<dbReference type="PANTHER" id="PTHR42085:SF2">
    <property type="entry name" value="F-BOX DOMAIN-CONTAINING PROTEIN"/>
    <property type="match status" value="1"/>
</dbReference>
<dbReference type="EMBL" id="WIWS01000141">
    <property type="protein sequence ID" value="KAF3202801.1"/>
    <property type="molecule type" value="Genomic_DNA"/>
</dbReference>
<comment type="caution">
    <text evidence="2">The sequence shown here is derived from an EMBL/GenBank/DDBJ whole genome shotgun (WGS) entry which is preliminary data.</text>
</comment>
<feature type="region of interest" description="Disordered" evidence="1">
    <location>
        <begin position="381"/>
        <end position="402"/>
    </location>
</feature>
<gene>
    <name evidence="2" type="ORF">TWF106_002249</name>
</gene>
<dbReference type="AlphaFoldDB" id="A0A7C8Q8X8"/>
<feature type="compositionally biased region" description="Low complexity" evidence="1">
    <location>
        <begin position="18"/>
        <end position="35"/>
    </location>
</feature>
<name>A0A7C8Q8X8_ORBOL</name>
<organism evidence="2 3">
    <name type="scientific">Orbilia oligospora</name>
    <name type="common">Nematode-trapping fungus</name>
    <name type="synonym">Arthrobotrys oligospora</name>
    <dbReference type="NCBI Taxonomy" id="2813651"/>
    <lineage>
        <taxon>Eukaryota</taxon>
        <taxon>Fungi</taxon>
        <taxon>Dikarya</taxon>
        <taxon>Ascomycota</taxon>
        <taxon>Pezizomycotina</taxon>
        <taxon>Orbiliomycetes</taxon>
        <taxon>Orbiliales</taxon>
        <taxon>Orbiliaceae</taxon>
        <taxon>Orbilia</taxon>
    </lineage>
</organism>
<reference evidence="2 3" key="1">
    <citation type="submission" date="2019-06" db="EMBL/GenBank/DDBJ databases">
        <authorList>
            <person name="Palmer J.M."/>
        </authorList>
    </citation>
    <scope>NUCLEOTIDE SEQUENCE [LARGE SCALE GENOMIC DNA]</scope>
    <source>
        <strain evidence="2 3">TWF106</strain>
    </source>
</reference>